<dbReference type="AlphaFoldDB" id="A0A8J2LI27"/>
<evidence type="ECO:0000313" key="3">
    <source>
        <dbReference type="Proteomes" id="UP000708208"/>
    </source>
</evidence>
<name>A0A8J2LI27_9HEXA</name>
<keyword evidence="1" id="KW-1133">Transmembrane helix</keyword>
<keyword evidence="1" id="KW-0812">Transmembrane</keyword>
<dbReference type="EMBL" id="CAJVCH010528915">
    <property type="protein sequence ID" value="CAG7823249.1"/>
    <property type="molecule type" value="Genomic_DNA"/>
</dbReference>
<comment type="caution">
    <text evidence="2">The sequence shown here is derived from an EMBL/GenBank/DDBJ whole genome shotgun (WGS) entry which is preliminary data.</text>
</comment>
<keyword evidence="3" id="KW-1185">Reference proteome</keyword>
<sequence length="115" mass="12750">MAISYHAVKAITFLKLILNIIIIILYKHGDEGYFLGASFNKRKRPGFCFGNTLERCGLYPLVDSCGGGDSFLAPLYSCKPLLEQEPQSQGNCYGILDDCKFLLVPGRRDPGLCKL</sequence>
<evidence type="ECO:0000256" key="1">
    <source>
        <dbReference type="SAM" id="Phobius"/>
    </source>
</evidence>
<organism evidence="2 3">
    <name type="scientific">Allacma fusca</name>
    <dbReference type="NCBI Taxonomy" id="39272"/>
    <lineage>
        <taxon>Eukaryota</taxon>
        <taxon>Metazoa</taxon>
        <taxon>Ecdysozoa</taxon>
        <taxon>Arthropoda</taxon>
        <taxon>Hexapoda</taxon>
        <taxon>Collembola</taxon>
        <taxon>Symphypleona</taxon>
        <taxon>Sminthuridae</taxon>
        <taxon>Allacma</taxon>
    </lineage>
</organism>
<reference evidence="2" key="1">
    <citation type="submission" date="2021-06" db="EMBL/GenBank/DDBJ databases">
        <authorList>
            <person name="Hodson N. C."/>
            <person name="Mongue J. A."/>
            <person name="Jaron S. K."/>
        </authorList>
    </citation>
    <scope>NUCLEOTIDE SEQUENCE</scope>
</reference>
<feature type="transmembrane region" description="Helical" evidence="1">
    <location>
        <begin position="6"/>
        <end position="26"/>
    </location>
</feature>
<dbReference type="Proteomes" id="UP000708208">
    <property type="component" value="Unassembled WGS sequence"/>
</dbReference>
<gene>
    <name evidence="2" type="ORF">AFUS01_LOCUS33475</name>
</gene>
<proteinExistence type="predicted"/>
<evidence type="ECO:0000313" key="2">
    <source>
        <dbReference type="EMBL" id="CAG7823249.1"/>
    </source>
</evidence>
<accession>A0A8J2LI27</accession>
<protein>
    <submittedName>
        <fullName evidence="2">Uncharacterized protein</fullName>
    </submittedName>
</protein>
<keyword evidence="1" id="KW-0472">Membrane</keyword>